<keyword evidence="4" id="KW-0732">Signal</keyword>
<protein>
    <submittedName>
        <fullName evidence="6">Outer membrane protein</fullName>
    </submittedName>
</protein>
<comment type="subcellular location">
    <subcellularLocation>
        <location evidence="1">Membrane</location>
    </subcellularLocation>
</comment>
<dbReference type="RefSeq" id="WP_048879885.1">
    <property type="nucleotide sequence ID" value="NZ_BANC01000095.1"/>
</dbReference>
<dbReference type="EMBL" id="BANC01000095">
    <property type="protein sequence ID" value="GAN81504.1"/>
    <property type="molecule type" value="Genomic_DNA"/>
</dbReference>
<dbReference type="InterPro" id="IPR039910">
    <property type="entry name" value="D15-like"/>
</dbReference>
<dbReference type="Gene3D" id="2.40.160.50">
    <property type="entry name" value="membrane protein fhac: a member of the omp85/tpsb transporter family"/>
    <property type="match status" value="1"/>
</dbReference>
<keyword evidence="2" id="KW-0812">Transmembrane</keyword>
<organism evidence="6 7">
    <name type="scientific">Acidocella aminolytica 101 = DSM 11237</name>
    <dbReference type="NCBI Taxonomy" id="1120923"/>
    <lineage>
        <taxon>Bacteria</taxon>
        <taxon>Pseudomonadati</taxon>
        <taxon>Pseudomonadota</taxon>
        <taxon>Alphaproteobacteria</taxon>
        <taxon>Acetobacterales</taxon>
        <taxon>Acidocellaceae</taxon>
        <taxon>Acidocella</taxon>
    </lineage>
</organism>
<keyword evidence="3" id="KW-0472">Membrane</keyword>
<keyword evidence="2" id="KW-1134">Transmembrane beta strand</keyword>
<accession>A0A0D6PL59</accession>
<dbReference type="STRING" id="1120923.SAMN02746095_01897"/>
<dbReference type="InterPro" id="IPR010827">
    <property type="entry name" value="BamA/TamA_POTRA"/>
</dbReference>
<dbReference type="InterPro" id="IPR034746">
    <property type="entry name" value="POTRA"/>
</dbReference>
<dbReference type="PANTHER" id="PTHR12815">
    <property type="entry name" value="SORTING AND ASSEMBLY MACHINERY SAMM50 PROTEIN FAMILY MEMBER"/>
    <property type="match status" value="1"/>
</dbReference>
<dbReference type="GO" id="GO:0019867">
    <property type="term" value="C:outer membrane"/>
    <property type="evidence" value="ECO:0007669"/>
    <property type="project" value="InterPro"/>
</dbReference>
<dbReference type="PROSITE" id="PS51779">
    <property type="entry name" value="POTRA"/>
    <property type="match status" value="1"/>
</dbReference>
<proteinExistence type="predicted"/>
<gene>
    <name evidence="6" type="ORF">Aam_097_029</name>
</gene>
<feature type="chain" id="PRO_5030005940" evidence="4">
    <location>
        <begin position="23"/>
        <end position="606"/>
    </location>
</feature>
<evidence type="ECO:0000313" key="7">
    <source>
        <dbReference type="Proteomes" id="UP000032668"/>
    </source>
</evidence>
<name>A0A0D6PL59_9PROT</name>
<evidence type="ECO:0000256" key="1">
    <source>
        <dbReference type="ARBA" id="ARBA00004370"/>
    </source>
</evidence>
<evidence type="ECO:0000256" key="2">
    <source>
        <dbReference type="ARBA" id="ARBA00022452"/>
    </source>
</evidence>
<dbReference type="Pfam" id="PF07244">
    <property type="entry name" value="POTRA"/>
    <property type="match status" value="1"/>
</dbReference>
<dbReference type="Pfam" id="PF01103">
    <property type="entry name" value="Omp85"/>
    <property type="match status" value="1"/>
</dbReference>
<dbReference type="Proteomes" id="UP000032668">
    <property type="component" value="Unassembled WGS sequence"/>
</dbReference>
<reference evidence="6 7" key="1">
    <citation type="submission" date="2012-11" db="EMBL/GenBank/DDBJ databases">
        <title>Whole genome sequence of Acidocella aminolytica 101 = DSM 11237.</title>
        <authorList>
            <person name="Azuma Y."/>
            <person name="Higashiura N."/>
            <person name="Hirakawa H."/>
            <person name="Matsushita K."/>
        </authorList>
    </citation>
    <scope>NUCLEOTIDE SEQUENCE [LARGE SCALE GENOMIC DNA]</scope>
    <source>
        <strain evidence="7">101 / DSM 11237</strain>
    </source>
</reference>
<evidence type="ECO:0000313" key="6">
    <source>
        <dbReference type="EMBL" id="GAN81504.1"/>
    </source>
</evidence>
<dbReference type="OrthoDB" id="9769707at2"/>
<keyword evidence="7" id="KW-1185">Reference proteome</keyword>
<evidence type="ECO:0000259" key="5">
    <source>
        <dbReference type="PROSITE" id="PS51779"/>
    </source>
</evidence>
<evidence type="ECO:0000256" key="4">
    <source>
        <dbReference type="SAM" id="SignalP"/>
    </source>
</evidence>
<dbReference type="AlphaFoldDB" id="A0A0D6PL59"/>
<evidence type="ECO:0000256" key="3">
    <source>
        <dbReference type="ARBA" id="ARBA00023136"/>
    </source>
</evidence>
<feature type="signal peptide" evidence="4">
    <location>
        <begin position="1"/>
        <end position="22"/>
    </location>
</feature>
<dbReference type="PANTHER" id="PTHR12815:SF42">
    <property type="entry name" value="BACTERIAL SURFACE ANTIGEN (D15) DOMAIN-CONTAINING PROTEIN"/>
    <property type="match status" value="1"/>
</dbReference>
<comment type="caution">
    <text evidence="6">The sequence shown here is derived from an EMBL/GenBank/DDBJ whole genome shotgun (WGS) entry which is preliminary data.</text>
</comment>
<dbReference type="Gene3D" id="3.10.20.310">
    <property type="entry name" value="membrane protein fhac"/>
    <property type="match status" value="1"/>
</dbReference>
<sequence length="606" mass="64737">MRRWTKPLLCLCLTLGGNAAQGADPVHYNVMFAPSGNTQLDGLLKQTSTLVSLQTKLPPAPFALIGRARADEKQFITVLHSLGYDAGQTHITIDGMTLDDPALLAHLNKLPDAGQAKIEVKTDKGPLFTLGKVDITGLPTGFKARPGIHAGQTADAAPVLAAQGRLTKDLRNAGYAFAKVSPPYAVANQNQHTLNVSYSVTPGPRVDIGQVSFSGLKRTKPDFLRRHIRLHAGQPYSDTALQNARTSLLGLGVFSSVTPVPAEKATDGQVPITFHVAEMKRHTVSLSGAYATDTGFSIGTSWKDRNVFGRAETFTLSATANGLGGTGTTAPGYDLKGVFTKPDYYVRRQTLTLSVEGLKESLTAYNRTGILLGASLSRPITANTSISYGPSFINERVYQEGVTRTYVLAQFPINFTWDTSNSVLEPTRGHTLTFTATPTYPVVGNTHSPFVILLGTGSVYWPVERKAWGVVAMHGVVGSIQGTSQFGVPPDQRFYAGGSGTVRGYSYQTIGPLFPDDKPEGGLAMDAINFEFRQHITKSIGIVPFIDAGQVSAGSAPFKGTVRVGMGLGARYYTSIGPIRADIAFPMKRTAGSSAFALYIGLGEAF</sequence>
<dbReference type="InterPro" id="IPR000184">
    <property type="entry name" value="Bac_surfAg_D15"/>
</dbReference>
<feature type="domain" description="POTRA" evidence="5">
    <location>
        <begin position="206"/>
        <end position="279"/>
    </location>
</feature>